<evidence type="ECO:0000313" key="1">
    <source>
        <dbReference type="EMBL" id="GGH53345.1"/>
    </source>
</evidence>
<comment type="caution">
    <text evidence="1">The sequence shown here is derived from an EMBL/GenBank/DDBJ whole genome shotgun (WGS) entry which is preliminary data.</text>
</comment>
<dbReference type="Proteomes" id="UP000600214">
    <property type="component" value="Unassembled WGS sequence"/>
</dbReference>
<name>A0ABQ1ZA86_9BACT</name>
<dbReference type="SUPFAM" id="SSF52833">
    <property type="entry name" value="Thioredoxin-like"/>
    <property type="match status" value="1"/>
</dbReference>
<keyword evidence="2" id="KW-1185">Reference proteome</keyword>
<proteinExistence type="predicted"/>
<dbReference type="PANTHER" id="PTHR43640:SF1">
    <property type="entry name" value="THIOREDOXIN-DEPENDENT PEROXIREDOXIN"/>
    <property type="match status" value="1"/>
</dbReference>
<dbReference type="PANTHER" id="PTHR43640">
    <property type="entry name" value="OS07G0260300 PROTEIN"/>
    <property type="match status" value="1"/>
</dbReference>
<evidence type="ECO:0008006" key="3">
    <source>
        <dbReference type="Google" id="ProtNLM"/>
    </source>
</evidence>
<dbReference type="InterPro" id="IPR036249">
    <property type="entry name" value="Thioredoxin-like_sf"/>
</dbReference>
<sequence>MKTRSAIIWMLGCIGFGLLAATSVNRPSLDGRGNLKVIFFLDPECPVSNAYMREIKSIHSDYSKKGVAFEAVFPVPTVKREDIKRFLSKYQAAMPGYQDAGLQKVKRYQATVMPEAVLVNANGEILYRGAIDNWYYALGKNRAKATELYLRNAIEAVLNGEMVLVSRTDAIGCVINQ</sequence>
<protein>
    <recommendedName>
        <fullName evidence="3">Alkyl hydroperoxide reductase subunit C/ Thiol specific antioxidant domain-containing protein</fullName>
    </recommendedName>
</protein>
<accession>A0ABQ1ZA86</accession>
<dbReference type="InterPro" id="IPR047262">
    <property type="entry name" value="PRX-like1"/>
</dbReference>
<gene>
    <name evidence="1" type="ORF">GCM10007423_58710</name>
</gene>
<dbReference type="RefSeq" id="WP_188938889.1">
    <property type="nucleotide sequence ID" value="NZ_BMIA01000006.1"/>
</dbReference>
<evidence type="ECO:0000313" key="2">
    <source>
        <dbReference type="Proteomes" id="UP000600214"/>
    </source>
</evidence>
<organism evidence="1 2">
    <name type="scientific">Dyadobacter endophyticus</name>
    <dbReference type="NCBI Taxonomy" id="1749036"/>
    <lineage>
        <taxon>Bacteria</taxon>
        <taxon>Pseudomonadati</taxon>
        <taxon>Bacteroidota</taxon>
        <taxon>Cytophagia</taxon>
        <taxon>Cytophagales</taxon>
        <taxon>Spirosomataceae</taxon>
        <taxon>Dyadobacter</taxon>
    </lineage>
</organism>
<dbReference type="Gene3D" id="3.40.30.10">
    <property type="entry name" value="Glutaredoxin"/>
    <property type="match status" value="1"/>
</dbReference>
<dbReference type="EMBL" id="BMIA01000006">
    <property type="protein sequence ID" value="GGH53345.1"/>
    <property type="molecule type" value="Genomic_DNA"/>
</dbReference>
<reference evidence="2" key="1">
    <citation type="journal article" date="2019" name="Int. J. Syst. Evol. Microbiol.">
        <title>The Global Catalogue of Microorganisms (GCM) 10K type strain sequencing project: providing services to taxonomists for standard genome sequencing and annotation.</title>
        <authorList>
            <consortium name="The Broad Institute Genomics Platform"/>
            <consortium name="The Broad Institute Genome Sequencing Center for Infectious Disease"/>
            <person name="Wu L."/>
            <person name="Ma J."/>
        </authorList>
    </citation>
    <scope>NUCLEOTIDE SEQUENCE [LARGE SCALE GENOMIC DNA]</scope>
    <source>
        <strain evidence="2">CGMCC 1.15288</strain>
    </source>
</reference>